<evidence type="ECO:0000313" key="8">
    <source>
        <dbReference type="Proteomes" id="UP001149163"/>
    </source>
</evidence>
<keyword evidence="3" id="KW-0285">Flavoprotein</keyword>
<comment type="similarity">
    <text evidence="2">Belongs to the DAMOX/DASOX family.</text>
</comment>
<accession>A0A9W9HZL7</accession>
<reference evidence="7" key="2">
    <citation type="journal article" date="2023" name="IMA Fungus">
        <title>Comparative genomic study of the Penicillium genus elucidates a diverse pangenome and 15 lateral gene transfer events.</title>
        <authorList>
            <person name="Petersen C."/>
            <person name="Sorensen T."/>
            <person name="Nielsen M.R."/>
            <person name="Sondergaard T.E."/>
            <person name="Sorensen J.L."/>
            <person name="Fitzpatrick D.A."/>
            <person name="Frisvad J.C."/>
            <person name="Nielsen K.L."/>
        </authorList>
    </citation>
    <scope>NUCLEOTIDE SEQUENCE</scope>
    <source>
        <strain evidence="7">IBT 26290</strain>
    </source>
</reference>
<dbReference type="Gene3D" id="3.30.9.10">
    <property type="entry name" value="D-Amino Acid Oxidase, subunit A, domain 2"/>
    <property type="match status" value="1"/>
</dbReference>
<dbReference type="PANTHER" id="PTHR11530:SF11">
    <property type="entry name" value="D-ASPARTATE OXIDASE"/>
    <property type="match status" value="1"/>
</dbReference>
<gene>
    <name evidence="7" type="ORF">N7482_007725</name>
</gene>
<dbReference type="GO" id="GO:0003884">
    <property type="term" value="F:D-amino-acid oxidase activity"/>
    <property type="evidence" value="ECO:0007669"/>
    <property type="project" value="InterPro"/>
</dbReference>
<evidence type="ECO:0000256" key="2">
    <source>
        <dbReference type="ARBA" id="ARBA00006730"/>
    </source>
</evidence>
<proteinExistence type="inferred from homology"/>
<dbReference type="GO" id="GO:0019478">
    <property type="term" value="P:D-amino acid catabolic process"/>
    <property type="evidence" value="ECO:0007669"/>
    <property type="project" value="TreeGrafter"/>
</dbReference>
<evidence type="ECO:0000256" key="1">
    <source>
        <dbReference type="ARBA" id="ARBA00001974"/>
    </source>
</evidence>
<dbReference type="SUPFAM" id="SSF54373">
    <property type="entry name" value="FAD-linked reductases, C-terminal domain"/>
    <property type="match status" value="1"/>
</dbReference>
<sequence length="248" mass="26813">MSSYLKNYKVIAKDDLPAVCAFGITFTAVTLNAPMHIRYLLQKLSQGYDIRVVRQKVSSLQSAFISRETSLVFNCTGNAARCLPGVEDPKCFPTRGQVILAKAGQISCSVMRHGRDYETYVIPRPGSNGNVILGGFMQKGVSTGDTFSEETESILERTKSMLADLDSPDTEVLAVFSGIRPSREGGARVSLEEIDISKTQQKGLVVQNYGAGGTGFQAGHGMATDAVMLAEGVLQNILSGHEKFRPLL</sequence>
<dbReference type="OrthoDB" id="2015447at2759"/>
<dbReference type="GeneID" id="81429025"/>
<dbReference type="GO" id="GO:0005737">
    <property type="term" value="C:cytoplasm"/>
    <property type="evidence" value="ECO:0007669"/>
    <property type="project" value="TreeGrafter"/>
</dbReference>
<keyword evidence="8" id="KW-1185">Reference proteome</keyword>
<name>A0A9W9HZL7_9EURO</name>
<dbReference type="RefSeq" id="XP_056542278.1">
    <property type="nucleotide sequence ID" value="XM_056689849.1"/>
</dbReference>
<keyword evidence="4" id="KW-0274">FAD</keyword>
<evidence type="ECO:0000313" key="7">
    <source>
        <dbReference type="EMBL" id="KAJ5160721.1"/>
    </source>
</evidence>
<dbReference type="SUPFAM" id="SSF51971">
    <property type="entry name" value="Nucleotide-binding domain"/>
    <property type="match status" value="1"/>
</dbReference>
<protein>
    <submittedName>
        <fullName evidence="7">D-amino-acid oxidase</fullName>
    </submittedName>
</protein>
<evidence type="ECO:0000256" key="5">
    <source>
        <dbReference type="ARBA" id="ARBA00023002"/>
    </source>
</evidence>
<dbReference type="Proteomes" id="UP001149163">
    <property type="component" value="Unassembled WGS sequence"/>
</dbReference>
<feature type="domain" description="FAD dependent oxidoreductase" evidence="6">
    <location>
        <begin position="52"/>
        <end position="223"/>
    </location>
</feature>
<dbReference type="GO" id="GO:0071949">
    <property type="term" value="F:FAD binding"/>
    <property type="evidence" value="ECO:0007669"/>
    <property type="project" value="InterPro"/>
</dbReference>
<dbReference type="Pfam" id="PF01266">
    <property type="entry name" value="DAO"/>
    <property type="match status" value="1"/>
</dbReference>
<keyword evidence="5" id="KW-0560">Oxidoreductase</keyword>
<dbReference type="InterPro" id="IPR023209">
    <property type="entry name" value="DAO"/>
</dbReference>
<evidence type="ECO:0000256" key="3">
    <source>
        <dbReference type="ARBA" id="ARBA00022630"/>
    </source>
</evidence>
<dbReference type="EMBL" id="JAPQKN010000004">
    <property type="protein sequence ID" value="KAJ5160721.1"/>
    <property type="molecule type" value="Genomic_DNA"/>
</dbReference>
<reference evidence="7" key="1">
    <citation type="submission" date="2022-11" db="EMBL/GenBank/DDBJ databases">
        <authorList>
            <person name="Petersen C."/>
        </authorList>
    </citation>
    <scope>NUCLEOTIDE SEQUENCE</scope>
    <source>
        <strain evidence="7">IBT 26290</strain>
    </source>
</reference>
<comment type="caution">
    <text evidence="7">The sequence shown here is derived from an EMBL/GenBank/DDBJ whole genome shotgun (WGS) entry which is preliminary data.</text>
</comment>
<dbReference type="AlphaFoldDB" id="A0A9W9HZL7"/>
<dbReference type="InterPro" id="IPR006076">
    <property type="entry name" value="FAD-dep_OxRdtase"/>
</dbReference>
<evidence type="ECO:0000259" key="6">
    <source>
        <dbReference type="Pfam" id="PF01266"/>
    </source>
</evidence>
<evidence type="ECO:0000256" key="4">
    <source>
        <dbReference type="ARBA" id="ARBA00022827"/>
    </source>
</evidence>
<organism evidence="7 8">
    <name type="scientific">Penicillium canariense</name>
    <dbReference type="NCBI Taxonomy" id="189055"/>
    <lineage>
        <taxon>Eukaryota</taxon>
        <taxon>Fungi</taxon>
        <taxon>Dikarya</taxon>
        <taxon>Ascomycota</taxon>
        <taxon>Pezizomycotina</taxon>
        <taxon>Eurotiomycetes</taxon>
        <taxon>Eurotiomycetidae</taxon>
        <taxon>Eurotiales</taxon>
        <taxon>Aspergillaceae</taxon>
        <taxon>Penicillium</taxon>
    </lineage>
</organism>
<comment type="cofactor">
    <cofactor evidence="1">
        <name>FAD</name>
        <dbReference type="ChEBI" id="CHEBI:57692"/>
    </cofactor>
</comment>
<dbReference type="PANTHER" id="PTHR11530">
    <property type="entry name" value="D-AMINO ACID OXIDASE"/>
    <property type="match status" value="1"/>
</dbReference>